<dbReference type="KEGG" id="prel:PRELSG_1410500"/>
<organism evidence="1 2">
    <name type="scientific">Plasmodium relictum</name>
    <dbReference type="NCBI Taxonomy" id="85471"/>
    <lineage>
        <taxon>Eukaryota</taxon>
        <taxon>Sar</taxon>
        <taxon>Alveolata</taxon>
        <taxon>Apicomplexa</taxon>
        <taxon>Aconoidasida</taxon>
        <taxon>Haemosporida</taxon>
        <taxon>Plasmodiidae</taxon>
        <taxon>Plasmodium</taxon>
        <taxon>Plasmodium (Haemamoeba)</taxon>
    </lineage>
</organism>
<dbReference type="GeneID" id="39738535"/>
<keyword evidence="2" id="KW-1185">Reference proteome</keyword>
<name>A0A1J1HBP6_PLARL</name>
<dbReference type="EMBL" id="LN835309">
    <property type="protein sequence ID" value="CRH02375.1"/>
    <property type="molecule type" value="Genomic_DNA"/>
</dbReference>
<dbReference type="AlphaFoldDB" id="A0A1J1HBP6"/>
<dbReference type="Proteomes" id="UP000220158">
    <property type="component" value="Chromosome 14"/>
</dbReference>
<gene>
    <name evidence="1" type="ORF">PRELSG_1410500</name>
</gene>
<accession>A0A1J1HBP6</accession>
<dbReference type="VEuPathDB" id="PlasmoDB:PRELSG_1410500"/>
<dbReference type="OrthoDB" id="377621at2759"/>
<sequence length="65" mass="7060">MAAVISPVVTVQPSPVFYTTTYKVVPQTVVYTLPSAVPVVKNVQVIPTQPVCFTYAYTTPMTVII</sequence>
<proteinExistence type="predicted"/>
<reference evidence="1 2" key="1">
    <citation type="submission" date="2015-04" db="EMBL/GenBank/DDBJ databases">
        <authorList>
            <consortium name="Pathogen Informatics"/>
        </authorList>
    </citation>
    <scope>NUCLEOTIDE SEQUENCE [LARGE SCALE GENOMIC DNA]</scope>
    <source>
        <strain evidence="1 2">SGS1</strain>
    </source>
</reference>
<evidence type="ECO:0000313" key="2">
    <source>
        <dbReference type="Proteomes" id="UP000220158"/>
    </source>
</evidence>
<evidence type="ECO:0000313" key="1">
    <source>
        <dbReference type="EMBL" id="CRH02375.1"/>
    </source>
</evidence>
<dbReference type="RefSeq" id="XP_028534896.1">
    <property type="nucleotide sequence ID" value="XM_028679154.1"/>
</dbReference>
<protein>
    <submittedName>
        <fullName evidence="1">Uncharacterized protein</fullName>
    </submittedName>
</protein>